<comment type="caution">
    <text evidence="2">The sequence shown here is derived from an EMBL/GenBank/DDBJ whole genome shotgun (WGS) entry which is preliminary data.</text>
</comment>
<keyword evidence="3" id="KW-1185">Reference proteome</keyword>
<evidence type="ECO:0000259" key="1">
    <source>
        <dbReference type="Pfam" id="PF01593"/>
    </source>
</evidence>
<feature type="domain" description="Amine oxidase" evidence="1">
    <location>
        <begin position="16"/>
        <end position="77"/>
    </location>
</feature>
<gene>
    <name evidence="2" type="ORF">OBRU01_26360</name>
</gene>
<dbReference type="EMBL" id="JTDY01013095">
    <property type="protein sequence ID" value="KOB52193.1"/>
    <property type="molecule type" value="Genomic_DNA"/>
</dbReference>
<dbReference type="InterPro" id="IPR036188">
    <property type="entry name" value="FAD/NAD-bd_sf"/>
</dbReference>
<proteinExistence type="predicted"/>
<dbReference type="InterPro" id="IPR002937">
    <property type="entry name" value="Amino_oxidase"/>
</dbReference>
<reference evidence="2 3" key="1">
    <citation type="journal article" date="2015" name="Genome Biol. Evol.">
        <title>The genome of winter moth (Operophtera brumata) provides a genomic perspective on sexual dimorphism and phenology.</title>
        <authorList>
            <person name="Derks M.F."/>
            <person name="Smit S."/>
            <person name="Salis L."/>
            <person name="Schijlen E."/>
            <person name="Bossers A."/>
            <person name="Mateman C."/>
            <person name="Pijl A.S."/>
            <person name="de Ridder D."/>
            <person name="Groenen M.A."/>
            <person name="Visser M.E."/>
            <person name="Megens H.J."/>
        </authorList>
    </citation>
    <scope>NUCLEOTIDE SEQUENCE [LARGE SCALE GENOMIC DNA]</scope>
    <source>
        <strain evidence="2">WM2013NL</strain>
        <tissue evidence="2">Head and thorax</tissue>
    </source>
</reference>
<evidence type="ECO:0000313" key="3">
    <source>
        <dbReference type="Proteomes" id="UP000037510"/>
    </source>
</evidence>
<dbReference type="STRING" id="104452.A0A0L7K3G4"/>
<dbReference type="SUPFAM" id="SSF51905">
    <property type="entry name" value="FAD/NAD(P)-binding domain"/>
    <property type="match status" value="1"/>
</dbReference>
<organism evidence="2 3">
    <name type="scientific">Operophtera brumata</name>
    <name type="common">Winter moth</name>
    <name type="synonym">Phalaena brumata</name>
    <dbReference type="NCBI Taxonomy" id="104452"/>
    <lineage>
        <taxon>Eukaryota</taxon>
        <taxon>Metazoa</taxon>
        <taxon>Ecdysozoa</taxon>
        <taxon>Arthropoda</taxon>
        <taxon>Hexapoda</taxon>
        <taxon>Insecta</taxon>
        <taxon>Pterygota</taxon>
        <taxon>Neoptera</taxon>
        <taxon>Endopterygota</taxon>
        <taxon>Lepidoptera</taxon>
        <taxon>Glossata</taxon>
        <taxon>Ditrysia</taxon>
        <taxon>Geometroidea</taxon>
        <taxon>Geometridae</taxon>
        <taxon>Larentiinae</taxon>
        <taxon>Operophtera</taxon>
    </lineage>
</organism>
<dbReference type="GO" id="GO:0046592">
    <property type="term" value="F:polyamine oxidase activity"/>
    <property type="evidence" value="ECO:0007669"/>
    <property type="project" value="TreeGrafter"/>
</dbReference>
<dbReference type="Gene3D" id="3.90.660.10">
    <property type="match status" value="1"/>
</dbReference>
<dbReference type="Pfam" id="PF01593">
    <property type="entry name" value="Amino_oxidase"/>
    <property type="match status" value="1"/>
</dbReference>
<dbReference type="PANTHER" id="PTHR10742">
    <property type="entry name" value="FLAVIN MONOAMINE OXIDASE"/>
    <property type="match status" value="1"/>
</dbReference>
<sequence>MAPLNYDTIVVGMGPSGTMAATTLAKAGKRVLALEAQDRIGGRVRTVPFGDGIVELGAEWIHGTEHSRVYELAIQNNVTVLSQPLDYKMYRSDGSEADSALVNDLLTFSLGVVDEPPPEPEPLGQYITRR</sequence>
<dbReference type="InterPro" id="IPR050281">
    <property type="entry name" value="Flavin_monoamine_oxidase"/>
</dbReference>
<dbReference type="Gene3D" id="3.50.50.60">
    <property type="entry name" value="FAD/NAD(P)-binding domain"/>
    <property type="match status" value="1"/>
</dbReference>
<evidence type="ECO:0000313" key="2">
    <source>
        <dbReference type="EMBL" id="KOB52193.1"/>
    </source>
</evidence>
<dbReference type="PANTHER" id="PTHR10742:SF398">
    <property type="entry name" value="AMINE OXIDASE DOMAIN-CONTAINING PROTEIN-RELATED"/>
    <property type="match status" value="1"/>
</dbReference>
<dbReference type="AlphaFoldDB" id="A0A0L7K3G4"/>
<name>A0A0L7K3G4_OPEBR</name>
<protein>
    <submittedName>
        <fullName evidence="2">Peroxisomal N1-acetyl-spermine/spermidine oxidase</fullName>
    </submittedName>
</protein>
<dbReference type="Proteomes" id="UP000037510">
    <property type="component" value="Unassembled WGS sequence"/>
</dbReference>
<accession>A0A0L7K3G4</accession>